<evidence type="ECO:0000256" key="3">
    <source>
        <dbReference type="ARBA" id="ARBA00022448"/>
    </source>
</evidence>
<dbReference type="PhylomeDB" id="R7QF94"/>
<dbReference type="AlphaFoldDB" id="R7QF94"/>
<dbReference type="Proteomes" id="UP000012073">
    <property type="component" value="Unassembled WGS sequence"/>
</dbReference>
<dbReference type="PANTHER" id="PTHR45760:SF2">
    <property type="entry name" value="FI19922P1-RELATED"/>
    <property type="match status" value="1"/>
</dbReference>
<gene>
    <name evidence="12" type="ORF">CHC_T00008818001</name>
</gene>
<dbReference type="InterPro" id="IPR045315">
    <property type="entry name" value="Mtm1-like"/>
</dbReference>
<comment type="subcellular location">
    <subcellularLocation>
        <location evidence="1">Mitochondrion inner membrane</location>
        <topology evidence="1">Multi-pass membrane protein</topology>
    </subcellularLocation>
</comment>
<dbReference type="SUPFAM" id="SSF103506">
    <property type="entry name" value="Mitochondrial carrier"/>
    <property type="match status" value="1"/>
</dbReference>
<keyword evidence="7" id="KW-1133">Transmembrane helix</keyword>
<dbReference type="PRINTS" id="PR00926">
    <property type="entry name" value="MITOCARRIER"/>
</dbReference>
<keyword evidence="3 11" id="KW-0813">Transport</keyword>
<dbReference type="KEGG" id="ccp:CHC_T00008818001"/>
<evidence type="ECO:0000256" key="5">
    <source>
        <dbReference type="ARBA" id="ARBA00022737"/>
    </source>
</evidence>
<evidence type="ECO:0000256" key="9">
    <source>
        <dbReference type="ARBA" id="ARBA00023136"/>
    </source>
</evidence>
<protein>
    <submittedName>
        <fullName evidence="12">Mitochondrial substrate carrier family protein</fullName>
    </submittedName>
</protein>
<dbReference type="GO" id="GO:1990542">
    <property type="term" value="P:mitochondrial transmembrane transport"/>
    <property type="evidence" value="ECO:0007669"/>
    <property type="project" value="InterPro"/>
</dbReference>
<dbReference type="EMBL" id="HG001780">
    <property type="protein sequence ID" value="CDF36433.1"/>
    <property type="molecule type" value="Genomic_DNA"/>
</dbReference>
<feature type="repeat" description="Solcar" evidence="10">
    <location>
        <begin position="265"/>
        <end position="356"/>
    </location>
</feature>
<sequence length="361" mass="38166">MGIQDGSIQQSPLFLLARTLFQNNSEQTPASRTVAPSPPSEYGLHSLQDNCRRRSRNDPIDSVIRNALSSTMGASVVATVVTPLDVVKVRLQAHVCPVGGHSPCEDPKHVEGSLDAARKIVRSEGVRGLWRGLNVTLLMAIPTTGVYFTLYEAFREKIGNSFPEASKPASAIAAGAMARTAACSVASPLELARTSLQAGVGGPNATVLSVLKHVKNTDGWSALWRGLGPTLLRDAPFSAIYWSVYETLKDPQTSVLPKPLFASGTSYSVYLCAGIGAGGLAALCTVPADVVKTRRQASFARGADGRSVAPRAMTIARQIISDEGIRGLFRGAGPRIAKVAPACAIMMGSYEIFRKVFGGTA</sequence>
<feature type="repeat" description="Solcar" evidence="10">
    <location>
        <begin position="61"/>
        <end position="157"/>
    </location>
</feature>
<dbReference type="RefSeq" id="XP_005716252.1">
    <property type="nucleotide sequence ID" value="XM_005716195.1"/>
</dbReference>
<accession>R7QF94</accession>
<evidence type="ECO:0000256" key="10">
    <source>
        <dbReference type="PROSITE-ProRule" id="PRU00282"/>
    </source>
</evidence>
<keyword evidence="4 10" id="KW-0812">Transmembrane</keyword>
<proteinExistence type="inferred from homology"/>
<evidence type="ECO:0000256" key="7">
    <source>
        <dbReference type="ARBA" id="ARBA00022989"/>
    </source>
</evidence>
<dbReference type="Gramene" id="CDF36433">
    <property type="protein sequence ID" value="CDF36433"/>
    <property type="gene ID" value="CHC_T00008818001"/>
</dbReference>
<keyword evidence="5" id="KW-0677">Repeat</keyword>
<evidence type="ECO:0000256" key="1">
    <source>
        <dbReference type="ARBA" id="ARBA00004448"/>
    </source>
</evidence>
<dbReference type="PROSITE" id="PS50920">
    <property type="entry name" value="SOLCAR"/>
    <property type="match status" value="3"/>
</dbReference>
<dbReference type="GO" id="GO:0005743">
    <property type="term" value="C:mitochondrial inner membrane"/>
    <property type="evidence" value="ECO:0007669"/>
    <property type="project" value="UniProtKB-SubCell"/>
</dbReference>
<dbReference type="GeneID" id="17323966"/>
<evidence type="ECO:0000313" key="13">
    <source>
        <dbReference type="Proteomes" id="UP000012073"/>
    </source>
</evidence>
<dbReference type="OrthoDB" id="1747031at2759"/>
<reference evidence="13" key="1">
    <citation type="journal article" date="2013" name="Proc. Natl. Acad. Sci. U.S.A.">
        <title>Genome structure and metabolic features in the red seaweed Chondrus crispus shed light on evolution of the Archaeplastida.</title>
        <authorList>
            <person name="Collen J."/>
            <person name="Porcel B."/>
            <person name="Carre W."/>
            <person name="Ball S.G."/>
            <person name="Chaparro C."/>
            <person name="Tonon T."/>
            <person name="Barbeyron T."/>
            <person name="Michel G."/>
            <person name="Noel B."/>
            <person name="Valentin K."/>
            <person name="Elias M."/>
            <person name="Artiguenave F."/>
            <person name="Arun A."/>
            <person name="Aury J.M."/>
            <person name="Barbosa-Neto J.F."/>
            <person name="Bothwell J.H."/>
            <person name="Bouget F.Y."/>
            <person name="Brillet L."/>
            <person name="Cabello-Hurtado F."/>
            <person name="Capella-Gutierrez S."/>
            <person name="Charrier B."/>
            <person name="Cladiere L."/>
            <person name="Cock J.M."/>
            <person name="Coelho S.M."/>
            <person name="Colleoni C."/>
            <person name="Czjzek M."/>
            <person name="Da Silva C."/>
            <person name="Delage L."/>
            <person name="Denoeud F."/>
            <person name="Deschamps P."/>
            <person name="Dittami S.M."/>
            <person name="Gabaldon T."/>
            <person name="Gachon C.M."/>
            <person name="Groisillier A."/>
            <person name="Herve C."/>
            <person name="Jabbari K."/>
            <person name="Katinka M."/>
            <person name="Kloareg B."/>
            <person name="Kowalczyk N."/>
            <person name="Labadie K."/>
            <person name="Leblanc C."/>
            <person name="Lopez P.J."/>
            <person name="McLachlan D.H."/>
            <person name="Meslet-Cladiere L."/>
            <person name="Moustafa A."/>
            <person name="Nehr Z."/>
            <person name="Nyvall Collen P."/>
            <person name="Panaud O."/>
            <person name="Partensky F."/>
            <person name="Poulain J."/>
            <person name="Rensing S.A."/>
            <person name="Rousvoal S."/>
            <person name="Samson G."/>
            <person name="Symeonidi A."/>
            <person name="Weissenbach J."/>
            <person name="Zambounis A."/>
            <person name="Wincker P."/>
            <person name="Boyen C."/>
        </authorList>
    </citation>
    <scope>NUCLEOTIDE SEQUENCE [LARGE SCALE GENOMIC DNA]</scope>
    <source>
        <strain evidence="13">cv. Stackhouse</strain>
    </source>
</reference>
<organism evidence="12 13">
    <name type="scientific">Chondrus crispus</name>
    <name type="common">Carrageen Irish moss</name>
    <name type="synonym">Polymorpha crispa</name>
    <dbReference type="NCBI Taxonomy" id="2769"/>
    <lineage>
        <taxon>Eukaryota</taxon>
        <taxon>Rhodophyta</taxon>
        <taxon>Florideophyceae</taxon>
        <taxon>Rhodymeniophycidae</taxon>
        <taxon>Gigartinales</taxon>
        <taxon>Gigartinaceae</taxon>
        <taxon>Chondrus</taxon>
    </lineage>
</organism>
<feature type="repeat" description="Solcar" evidence="10">
    <location>
        <begin position="166"/>
        <end position="251"/>
    </location>
</feature>
<dbReference type="Gene3D" id="1.50.40.10">
    <property type="entry name" value="Mitochondrial carrier domain"/>
    <property type="match status" value="1"/>
</dbReference>
<evidence type="ECO:0000256" key="8">
    <source>
        <dbReference type="ARBA" id="ARBA00023128"/>
    </source>
</evidence>
<dbReference type="PANTHER" id="PTHR45760">
    <property type="entry name" value="FI19922P1-RELATED"/>
    <property type="match status" value="1"/>
</dbReference>
<keyword evidence="8" id="KW-0496">Mitochondrion</keyword>
<dbReference type="InterPro" id="IPR002067">
    <property type="entry name" value="MCP"/>
</dbReference>
<dbReference type="Pfam" id="PF00153">
    <property type="entry name" value="Mito_carr"/>
    <property type="match status" value="3"/>
</dbReference>
<dbReference type="OMA" id="YWWGYES"/>
<evidence type="ECO:0000256" key="6">
    <source>
        <dbReference type="ARBA" id="ARBA00022792"/>
    </source>
</evidence>
<evidence type="ECO:0000256" key="2">
    <source>
        <dbReference type="ARBA" id="ARBA00006375"/>
    </source>
</evidence>
<evidence type="ECO:0000313" key="12">
    <source>
        <dbReference type="EMBL" id="CDF36433.1"/>
    </source>
</evidence>
<keyword evidence="6" id="KW-0999">Mitochondrion inner membrane</keyword>
<name>R7QF94_CHOCR</name>
<evidence type="ECO:0000256" key="11">
    <source>
        <dbReference type="RuleBase" id="RU000488"/>
    </source>
</evidence>
<evidence type="ECO:0000256" key="4">
    <source>
        <dbReference type="ARBA" id="ARBA00022692"/>
    </source>
</evidence>
<dbReference type="InterPro" id="IPR023395">
    <property type="entry name" value="MCP_dom_sf"/>
</dbReference>
<comment type="similarity">
    <text evidence="2 11">Belongs to the mitochondrial carrier (TC 2.A.29) family.</text>
</comment>
<keyword evidence="9 10" id="KW-0472">Membrane</keyword>
<dbReference type="InterPro" id="IPR018108">
    <property type="entry name" value="MCP_transmembrane"/>
</dbReference>
<dbReference type="STRING" id="2769.R7QF94"/>
<keyword evidence="13" id="KW-1185">Reference proteome</keyword>